<dbReference type="Pfam" id="PF01988">
    <property type="entry name" value="VIT1"/>
    <property type="match status" value="1"/>
</dbReference>
<name>A0AAD5UBA7_9FUNG</name>
<evidence type="ECO:0000256" key="6">
    <source>
        <dbReference type="SAM" id="Phobius"/>
    </source>
</evidence>
<keyword evidence="5 6" id="KW-0472">Membrane</keyword>
<dbReference type="GO" id="GO:0005384">
    <property type="term" value="F:manganese ion transmembrane transporter activity"/>
    <property type="evidence" value="ECO:0007669"/>
    <property type="project" value="InterPro"/>
</dbReference>
<evidence type="ECO:0000313" key="8">
    <source>
        <dbReference type="Proteomes" id="UP001210925"/>
    </source>
</evidence>
<dbReference type="Proteomes" id="UP001210925">
    <property type="component" value="Unassembled WGS sequence"/>
</dbReference>
<organism evidence="7 8">
    <name type="scientific">Boothiomyces macroporosus</name>
    <dbReference type="NCBI Taxonomy" id="261099"/>
    <lineage>
        <taxon>Eukaryota</taxon>
        <taxon>Fungi</taxon>
        <taxon>Fungi incertae sedis</taxon>
        <taxon>Chytridiomycota</taxon>
        <taxon>Chytridiomycota incertae sedis</taxon>
        <taxon>Chytridiomycetes</taxon>
        <taxon>Rhizophydiales</taxon>
        <taxon>Terramycetaceae</taxon>
        <taxon>Boothiomyces</taxon>
    </lineage>
</organism>
<keyword evidence="8" id="KW-1185">Reference proteome</keyword>
<evidence type="ECO:0000256" key="4">
    <source>
        <dbReference type="ARBA" id="ARBA00022989"/>
    </source>
</evidence>
<feature type="transmembrane region" description="Helical" evidence="6">
    <location>
        <begin position="247"/>
        <end position="265"/>
    </location>
</feature>
<feature type="transmembrane region" description="Helical" evidence="6">
    <location>
        <begin position="213"/>
        <end position="235"/>
    </location>
</feature>
<feature type="transmembrane region" description="Helical" evidence="6">
    <location>
        <begin position="79"/>
        <end position="97"/>
    </location>
</feature>
<comment type="subcellular location">
    <subcellularLocation>
        <location evidence="1">Endomembrane system</location>
        <topology evidence="1">Multi-pass membrane protein</topology>
    </subcellularLocation>
</comment>
<evidence type="ECO:0000313" key="7">
    <source>
        <dbReference type="EMBL" id="KAJ3253461.1"/>
    </source>
</evidence>
<sequence>MEIQQFEINDQHQQVGERNTVVVLDNTEHIASGEERLHRHQHYSQRANWLRAGVLGASDGLVSNSSIILGILAANKPQVAVLTGLSALVAGTISMALGEYISVSSQRDTEEADIKLERKEHEKGGQTAIEEFEELKLGYIEKGLSPETAHLVATELHGLHIDKVVQIHVREELGIDVDDLTNPWEAAGASAIAFATGAAPPLIVVAITTSQIASVLIAVVCGVFLLVFGGIGSHLGGGSIWKGSLRVFIGGMIAMGATFGIGAIFEHTG</sequence>
<proteinExistence type="inferred from homology"/>
<dbReference type="EMBL" id="JADGKB010000109">
    <property type="protein sequence ID" value="KAJ3253461.1"/>
    <property type="molecule type" value="Genomic_DNA"/>
</dbReference>
<keyword evidence="3 6" id="KW-0812">Transmembrane</keyword>
<gene>
    <name evidence="7" type="ORF">HK103_000541</name>
</gene>
<dbReference type="InterPro" id="IPR008217">
    <property type="entry name" value="Ccc1_fam"/>
</dbReference>
<dbReference type="PANTHER" id="PTHR31851">
    <property type="entry name" value="FE(2+)/MN(2+) TRANSPORTER PCL1"/>
    <property type="match status" value="1"/>
</dbReference>
<keyword evidence="4 6" id="KW-1133">Transmembrane helix</keyword>
<evidence type="ECO:0000256" key="2">
    <source>
        <dbReference type="ARBA" id="ARBA00007049"/>
    </source>
</evidence>
<protein>
    <recommendedName>
        <fullName evidence="9">VIT family protein</fullName>
    </recommendedName>
</protein>
<feature type="transmembrane region" description="Helical" evidence="6">
    <location>
        <begin position="186"/>
        <end position="207"/>
    </location>
</feature>
<evidence type="ECO:0008006" key="9">
    <source>
        <dbReference type="Google" id="ProtNLM"/>
    </source>
</evidence>
<accession>A0AAD5UBA7</accession>
<comment type="similarity">
    <text evidence="2">Belongs to the CCC1 family.</text>
</comment>
<comment type="caution">
    <text evidence="7">The sequence shown here is derived from an EMBL/GenBank/DDBJ whole genome shotgun (WGS) entry which is preliminary data.</text>
</comment>
<dbReference type="GO" id="GO:0030026">
    <property type="term" value="P:intracellular manganese ion homeostasis"/>
    <property type="evidence" value="ECO:0007669"/>
    <property type="project" value="InterPro"/>
</dbReference>
<dbReference type="GO" id="GO:0012505">
    <property type="term" value="C:endomembrane system"/>
    <property type="evidence" value="ECO:0007669"/>
    <property type="project" value="UniProtKB-SubCell"/>
</dbReference>
<evidence type="ECO:0000256" key="3">
    <source>
        <dbReference type="ARBA" id="ARBA00022692"/>
    </source>
</evidence>
<reference evidence="7" key="1">
    <citation type="submission" date="2020-05" db="EMBL/GenBank/DDBJ databases">
        <title>Phylogenomic resolution of chytrid fungi.</title>
        <authorList>
            <person name="Stajich J.E."/>
            <person name="Amses K."/>
            <person name="Simmons R."/>
            <person name="Seto K."/>
            <person name="Myers J."/>
            <person name="Bonds A."/>
            <person name="Quandt C.A."/>
            <person name="Barry K."/>
            <person name="Liu P."/>
            <person name="Grigoriev I."/>
            <person name="Longcore J.E."/>
            <person name="James T.Y."/>
        </authorList>
    </citation>
    <scope>NUCLEOTIDE SEQUENCE</scope>
    <source>
        <strain evidence="7">PLAUS21</strain>
    </source>
</reference>
<dbReference type="AlphaFoldDB" id="A0AAD5UBA7"/>
<evidence type="ECO:0000256" key="1">
    <source>
        <dbReference type="ARBA" id="ARBA00004127"/>
    </source>
</evidence>
<evidence type="ECO:0000256" key="5">
    <source>
        <dbReference type="ARBA" id="ARBA00023136"/>
    </source>
</evidence>